<feature type="region of interest" description="Disordered" evidence="13">
    <location>
        <begin position="1"/>
        <end position="101"/>
    </location>
</feature>
<dbReference type="InParanoid" id="A0A6J2W100"/>
<gene>
    <name evidence="16" type="primary">tdp2a</name>
</gene>
<dbReference type="GO" id="GO:0005737">
    <property type="term" value="C:cytoplasm"/>
    <property type="evidence" value="ECO:0007669"/>
    <property type="project" value="TreeGrafter"/>
</dbReference>
<reference evidence="16" key="1">
    <citation type="submission" date="2025-08" db="UniProtKB">
        <authorList>
            <consortium name="RefSeq"/>
        </authorList>
    </citation>
    <scope>IDENTIFICATION</scope>
</reference>
<dbReference type="RefSeq" id="XP_030639000.1">
    <property type="nucleotide sequence ID" value="XM_030783140.1"/>
</dbReference>
<keyword evidence="10" id="KW-0234">DNA repair</keyword>
<dbReference type="FunFam" id="3.60.10.10:FF:000024">
    <property type="entry name" value="Tyrosyl-DNA phosphodiesterase 2"/>
    <property type="match status" value="1"/>
</dbReference>
<feature type="compositionally biased region" description="Basic and acidic residues" evidence="13">
    <location>
        <begin position="1"/>
        <end position="12"/>
    </location>
</feature>
<keyword evidence="11" id="KW-0539">Nucleus</keyword>
<dbReference type="Pfam" id="PF03372">
    <property type="entry name" value="Exo_endo_phos"/>
    <property type="match status" value="1"/>
</dbReference>
<comment type="cofactor">
    <cofactor evidence="1">
        <name>Mn(2+)</name>
        <dbReference type="ChEBI" id="CHEBI:29035"/>
    </cofactor>
</comment>
<dbReference type="CTD" id="101887157"/>
<dbReference type="OrthoDB" id="9975959at2759"/>
<evidence type="ECO:0000256" key="5">
    <source>
        <dbReference type="ARBA" id="ARBA00022722"/>
    </source>
</evidence>
<dbReference type="InterPro" id="IPR036691">
    <property type="entry name" value="Endo/exonu/phosph_ase_sf"/>
</dbReference>
<keyword evidence="7" id="KW-0227">DNA damage</keyword>
<feature type="domain" description="Endonuclease/exonuclease/phosphatase" evidence="14">
    <location>
        <begin position="176"/>
        <end position="410"/>
    </location>
</feature>
<dbReference type="GO" id="GO:0046872">
    <property type="term" value="F:metal ion binding"/>
    <property type="evidence" value="ECO:0007669"/>
    <property type="project" value="UniProtKB-KW"/>
</dbReference>
<evidence type="ECO:0000256" key="4">
    <source>
        <dbReference type="ARBA" id="ARBA00017870"/>
    </source>
</evidence>
<dbReference type="FunCoup" id="A0A6J2W100">
    <property type="interactions" value="1"/>
</dbReference>
<protein>
    <recommendedName>
        <fullName evidence="4">Tyrosyl-DNA phosphodiesterase 2</fullName>
    </recommendedName>
    <alternativeName>
        <fullName evidence="12">5'-tyrosyl-DNA phosphodiesterase</fullName>
    </alternativeName>
</protein>
<proteinExistence type="predicted"/>
<accession>A0A6J2W100</accession>
<feature type="compositionally biased region" description="Polar residues" evidence="13">
    <location>
        <begin position="29"/>
        <end position="39"/>
    </location>
</feature>
<keyword evidence="6" id="KW-0479">Metal-binding</keyword>
<dbReference type="InterPro" id="IPR051547">
    <property type="entry name" value="TDP2-like"/>
</dbReference>
<evidence type="ECO:0000256" key="11">
    <source>
        <dbReference type="ARBA" id="ARBA00023242"/>
    </source>
</evidence>
<feature type="compositionally biased region" description="Basic residues" evidence="13">
    <location>
        <begin position="42"/>
        <end position="53"/>
    </location>
</feature>
<dbReference type="Gene3D" id="3.60.10.10">
    <property type="entry name" value="Endonuclease/exonuclease/phosphatase"/>
    <property type="match status" value="1"/>
</dbReference>
<evidence type="ECO:0000256" key="1">
    <source>
        <dbReference type="ARBA" id="ARBA00001936"/>
    </source>
</evidence>
<dbReference type="GO" id="GO:0016605">
    <property type="term" value="C:PML body"/>
    <property type="evidence" value="ECO:0007669"/>
    <property type="project" value="UniProtKB-SubCell"/>
</dbReference>
<keyword evidence="15" id="KW-1185">Reference proteome</keyword>
<name>A0A6J2W100_CHACN</name>
<comment type="cofactor">
    <cofactor evidence="2">
        <name>Mg(2+)</name>
        <dbReference type="ChEBI" id="CHEBI:18420"/>
    </cofactor>
</comment>
<keyword evidence="5" id="KW-0540">Nuclease</keyword>
<evidence type="ECO:0000256" key="8">
    <source>
        <dbReference type="ARBA" id="ARBA00022801"/>
    </source>
</evidence>
<evidence type="ECO:0000313" key="16">
    <source>
        <dbReference type="RefSeq" id="XP_030639000.1"/>
    </source>
</evidence>
<dbReference type="GeneID" id="115819638"/>
<dbReference type="GO" id="GO:0070260">
    <property type="term" value="F:5'-tyrosyl-DNA phosphodiesterase activity"/>
    <property type="evidence" value="ECO:0007669"/>
    <property type="project" value="TreeGrafter"/>
</dbReference>
<keyword evidence="8" id="KW-0378">Hydrolase</keyword>
<evidence type="ECO:0000256" key="7">
    <source>
        <dbReference type="ARBA" id="ARBA00022763"/>
    </source>
</evidence>
<dbReference type="CDD" id="cd09080">
    <property type="entry name" value="TDP2"/>
    <property type="match status" value="1"/>
</dbReference>
<evidence type="ECO:0000256" key="6">
    <source>
        <dbReference type="ARBA" id="ARBA00022723"/>
    </source>
</evidence>
<dbReference type="AlphaFoldDB" id="A0A6J2W100"/>
<dbReference type="Proteomes" id="UP000504632">
    <property type="component" value="Chromosome 8"/>
</dbReference>
<evidence type="ECO:0000256" key="12">
    <source>
        <dbReference type="ARBA" id="ARBA00031304"/>
    </source>
</evidence>
<evidence type="ECO:0000256" key="9">
    <source>
        <dbReference type="ARBA" id="ARBA00022842"/>
    </source>
</evidence>
<evidence type="ECO:0000256" key="2">
    <source>
        <dbReference type="ARBA" id="ARBA00001946"/>
    </source>
</evidence>
<keyword evidence="9" id="KW-0460">Magnesium</keyword>
<dbReference type="SUPFAM" id="SSF56219">
    <property type="entry name" value="DNase I-like"/>
    <property type="match status" value="1"/>
</dbReference>
<organism evidence="15 16">
    <name type="scientific">Chanos chanos</name>
    <name type="common">Milkfish</name>
    <name type="synonym">Mugil chanos</name>
    <dbReference type="NCBI Taxonomy" id="29144"/>
    <lineage>
        <taxon>Eukaryota</taxon>
        <taxon>Metazoa</taxon>
        <taxon>Chordata</taxon>
        <taxon>Craniata</taxon>
        <taxon>Vertebrata</taxon>
        <taxon>Euteleostomi</taxon>
        <taxon>Actinopterygii</taxon>
        <taxon>Neopterygii</taxon>
        <taxon>Teleostei</taxon>
        <taxon>Ostariophysi</taxon>
        <taxon>Gonorynchiformes</taxon>
        <taxon>Chanidae</taxon>
        <taxon>Chanos</taxon>
    </lineage>
</organism>
<evidence type="ECO:0000256" key="13">
    <source>
        <dbReference type="SAM" id="MobiDB-lite"/>
    </source>
</evidence>
<dbReference type="PANTHER" id="PTHR15822">
    <property type="entry name" value="TRAF AND TNF RECEPTOR-ASSOCIATED PROTEIN"/>
    <property type="match status" value="1"/>
</dbReference>
<dbReference type="GO" id="GO:0003697">
    <property type="term" value="F:single-stranded DNA binding"/>
    <property type="evidence" value="ECO:0007669"/>
    <property type="project" value="TreeGrafter"/>
</dbReference>
<dbReference type="PANTHER" id="PTHR15822:SF4">
    <property type="entry name" value="TYROSYL-DNA PHOSPHODIESTERASE 2"/>
    <property type="match status" value="1"/>
</dbReference>
<evidence type="ECO:0000313" key="15">
    <source>
        <dbReference type="Proteomes" id="UP000504632"/>
    </source>
</evidence>
<dbReference type="GO" id="GO:0004518">
    <property type="term" value="F:nuclease activity"/>
    <property type="evidence" value="ECO:0007669"/>
    <property type="project" value="UniProtKB-KW"/>
</dbReference>
<sequence length="424" mass="47468">MDGKPDYSESHTEACLPARGDGDTRKSLESNIAQGNSPMKTGRQKKRRSRVRSKTTDAAPKTATSPSQIPLHQFTKPAEPLTIHDNSDKQTHGQSTSFKAVHDHSLQPIHDTSNFSTDPDGLIAEAKSTQTLAITLSACKQAYLAESAADLWIPDGQPVGATLKDLSGDPNQLTVLTWNIDGLDGDEFKERTLGLLYCLGKLRPDVILLQELIQPSLRILQHVMKDYEILTGADEGYFTGMLLRKSRVQLLQSNIVKYPTTEMGRNLLIANVIFSGIQLCVMTSHLESCKASSQERMNQLRRVWKRMREAPDDQTVIFGGDTNLRDKEVKKLGGVPDGIFDVWETLGEPEDCKYTWDTVNNDNKDVDFDARLRFDRVYMRSAKDGTRVTPEKMTLEGMKRLMCGLFISDHWGILCTFSVRSSEE</sequence>
<evidence type="ECO:0000259" key="14">
    <source>
        <dbReference type="Pfam" id="PF03372"/>
    </source>
</evidence>
<evidence type="ECO:0000256" key="3">
    <source>
        <dbReference type="ARBA" id="ARBA00004322"/>
    </source>
</evidence>
<dbReference type="GO" id="GO:0006302">
    <property type="term" value="P:double-strand break repair"/>
    <property type="evidence" value="ECO:0007669"/>
    <property type="project" value="TreeGrafter"/>
</dbReference>
<comment type="subcellular location">
    <subcellularLocation>
        <location evidence="3">Nucleus</location>
        <location evidence="3">PML body</location>
    </subcellularLocation>
</comment>
<evidence type="ECO:0000256" key="10">
    <source>
        <dbReference type="ARBA" id="ARBA00023204"/>
    </source>
</evidence>
<dbReference type="InterPro" id="IPR005135">
    <property type="entry name" value="Endo/exonuclease/phosphatase"/>
</dbReference>